<feature type="transmembrane region" description="Helical" evidence="5">
    <location>
        <begin position="641"/>
        <end position="664"/>
    </location>
</feature>
<dbReference type="InterPro" id="IPR000515">
    <property type="entry name" value="MetI-like"/>
</dbReference>
<feature type="transmembrane region" description="Helical" evidence="5">
    <location>
        <begin position="42"/>
        <end position="67"/>
    </location>
</feature>
<dbReference type="STRING" id="1072583.KUC_2202"/>
<dbReference type="RefSeq" id="WP_007113170.1">
    <property type="nucleotide sequence ID" value="NZ_JH393258.1"/>
</dbReference>
<comment type="similarity">
    <text evidence="5">Belongs to the binding-protein-dependent transport system permease family.</text>
</comment>
<dbReference type="GO" id="GO:0005886">
    <property type="term" value="C:plasma membrane"/>
    <property type="evidence" value="ECO:0007669"/>
    <property type="project" value="UniProtKB-SubCell"/>
</dbReference>
<evidence type="ECO:0000256" key="4">
    <source>
        <dbReference type="ARBA" id="ARBA00023136"/>
    </source>
</evidence>
<organism evidence="7 9">
    <name type="scientific">Vreelandella boliviensis LC1</name>
    <dbReference type="NCBI Taxonomy" id="1072583"/>
    <lineage>
        <taxon>Bacteria</taxon>
        <taxon>Pseudomonadati</taxon>
        <taxon>Pseudomonadota</taxon>
        <taxon>Gammaproteobacteria</taxon>
        <taxon>Oceanospirillales</taxon>
        <taxon>Halomonadaceae</taxon>
        <taxon>Vreelandella</taxon>
    </lineage>
</organism>
<feature type="transmembrane region" description="Helical" evidence="5">
    <location>
        <begin position="12"/>
        <end position="30"/>
    </location>
</feature>
<evidence type="ECO:0000313" key="10">
    <source>
        <dbReference type="Proteomes" id="UP000216538"/>
    </source>
</evidence>
<feature type="transmembrane region" description="Helical" evidence="5">
    <location>
        <begin position="79"/>
        <end position="100"/>
    </location>
</feature>
<keyword evidence="4 5" id="KW-0472">Membrane</keyword>
<proteinExistence type="inferred from homology"/>
<keyword evidence="2 5" id="KW-0812">Transmembrane</keyword>
<comment type="subcellular location">
    <subcellularLocation>
        <location evidence="1 5">Cell membrane</location>
        <topology evidence="1 5">Multi-pass membrane protein</topology>
    </subcellularLocation>
</comment>
<protein>
    <submittedName>
        <fullName evidence="7">Ferric transport system permease protein fbpB</fullName>
    </submittedName>
    <submittedName>
        <fullName evidence="8">Iron ABC transporter permease</fullName>
    </submittedName>
</protein>
<keyword evidence="10" id="KW-1185">Reference proteome</keyword>
<feature type="transmembrane region" description="Helical" evidence="5">
    <location>
        <begin position="684"/>
        <end position="709"/>
    </location>
</feature>
<feature type="domain" description="ABC transmembrane type-1" evidence="6">
    <location>
        <begin position="515"/>
        <end position="705"/>
    </location>
</feature>
<dbReference type="Proteomes" id="UP000005756">
    <property type="component" value="Unassembled WGS sequence"/>
</dbReference>
<feature type="transmembrane region" description="Helical" evidence="5">
    <location>
        <begin position="254"/>
        <end position="276"/>
    </location>
</feature>
<dbReference type="Pfam" id="PF00528">
    <property type="entry name" value="BPD_transp_1"/>
    <property type="match status" value="2"/>
</dbReference>
<evidence type="ECO:0000256" key="2">
    <source>
        <dbReference type="ARBA" id="ARBA00022692"/>
    </source>
</evidence>
<keyword evidence="3 5" id="KW-1133">Transmembrane helix</keyword>
<dbReference type="Proteomes" id="UP000216538">
    <property type="component" value="Unassembled WGS sequence"/>
</dbReference>
<feature type="transmembrane region" description="Helical" evidence="5">
    <location>
        <begin position="151"/>
        <end position="172"/>
    </location>
</feature>
<feature type="domain" description="ABC transmembrane type-1" evidence="6">
    <location>
        <begin position="216"/>
        <end position="421"/>
    </location>
</feature>
<evidence type="ECO:0000313" key="9">
    <source>
        <dbReference type="Proteomes" id="UP000005756"/>
    </source>
</evidence>
<feature type="transmembrane region" description="Helical" evidence="5">
    <location>
        <begin position="579"/>
        <end position="595"/>
    </location>
</feature>
<dbReference type="SUPFAM" id="SSF161098">
    <property type="entry name" value="MetI-like"/>
    <property type="match status" value="2"/>
</dbReference>
<reference evidence="7 9" key="1">
    <citation type="submission" date="2011-10" db="EMBL/GenBank/DDBJ databases">
        <authorList>
            <person name="Quillaguamn J."/>
            <person name="Guzmn D."/>
            <person name="Balderrama-Subieta A."/>
            <person name="Cardona-Ortuo C."/>
            <person name="Guevara-Martnez M."/>
            <person name="Callisaya-Quispe N."/>
        </authorList>
    </citation>
    <scope>NUCLEOTIDE SEQUENCE [LARGE SCALE GENOMIC DNA]</scope>
    <source>
        <strain evidence="7 9">LC1</strain>
    </source>
</reference>
<evidence type="ECO:0000256" key="5">
    <source>
        <dbReference type="RuleBase" id="RU363032"/>
    </source>
</evidence>
<dbReference type="Gene3D" id="1.10.3720.10">
    <property type="entry name" value="MetI-like"/>
    <property type="match status" value="2"/>
</dbReference>
<dbReference type="PROSITE" id="PS50928">
    <property type="entry name" value="ABC_TM1"/>
    <property type="match status" value="2"/>
</dbReference>
<evidence type="ECO:0000256" key="3">
    <source>
        <dbReference type="ARBA" id="ARBA00022989"/>
    </source>
</evidence>
<accession>A0A265DVF3</accession>
<feature type="transmembrane region" description="Helical" evidence="5">
    <location>
        <begin position="400"/>
        <end position="420"/>
    </location>
</feature>
<feature type="transmembrane region" description="Helical" evidence="5">
    <location>
        <begin position="456"/>
        <end position="477"/>
    </location>
</feature>
<evidence type="ECO:0000313" key="7">
    <source>
        <dbReference type="EMBL" id="EHJ92257.1"/>
    </source>
</evidence>
<sequence>MKAHGLGHKASASWLLLLSVAVFLLPWYKVPPDGISALWESAFFHAMAGRLWLLPVIVLPIVLLVVWQQRSALKRQIMTLLLLAFGLLSLLLQVSLIGLNGPLFTSVAGLFPGASTGQTGLGWGGFLTAIALLGLLANELADSGFCKGDRFAAAAVVFVVALLGLFVFFPIIKLATTAFTNPEGGLALQAFGARLIAPELWRLNCISSEGGSCGVVINSVVLGIMSATLSTLLGLALAMLVARTGFRFTKTLRAISILPIITPPFVVGVALIVLFGRSGLVTGWGAELFGVTPSRWLYGLPGILMAQTLAFTPVTFLVLLGTLEAINPSLEEASHTLGAGPLRTFQSITLPLLRPGLAAAFLLAFIESLADFGNPLVLGGGYEVLSTKIFFAVVGARYDLGNAATLSIILLALTLGAFWIQARWLGKKSYVTVTGKSDAGLAAPLPKPLQAVSYSIVGLFVLFTLAVYAIVLLGGFVNDIGRWDLTPTLRHLGTAFSVEMGGNGIEFYGSAWSSLKTTLLVSALAAPLTTAIGIITAWLIARQNFAGKRQFEFGTMLSFAIPGTVVGVSYVAAFNVPPVDITGTMVILVICFMFRNMPVGMRAGIAALSQIDRSMEEASQTLGAGGFTTLRRIVLPLVKPAMFTAMVYSFVTAMTAVSAVIFLVSARHNMATAYIMGRVENGEYALAITYSAVLMLVMIAAIVIFSALIGKRRLGRRVPDNAKPQLSEAVSVN</sequence>
<feature type="transmembrane region" description="Helical" evidence="5">
    <location>
        <begin position="120"/>
        <end position="139"/>
    </location>
</feature>
<dbReference type="AlphaFoldDB" id="A0A265DVF3"/>
<gene>
    <name evidence="8" type="ORF">CE457_16740</name>
    <name evidence="7" type="ORF">KUC_2202</name>
</gene>
<dbReference type="OrthoDB" id="9807047at2"/>
<name>A0A265DVF3_9GAMM</name>
<dbReference type="PANTHER" id="PTHR43496:SF1">
    <property type="entry name" value="POLYGALACTURONAN_RHAMNOGALACTURONAN TRANSPORT SYSTEM PERMEASE PROTEIN YTEP"/>
    <property type="match status" value="1"/>
</dbReference>
<dbReference type="CDD" id="cd06261">
    <property type="entry name" value="TM_PBP2"/>
    <property type="match status" value="2"/>
</dbReference>
<feature type="transmembrane region" description="Helical" evidence="5">
    <location>
        <begin position="220"/>
        <end position="242"/>
    </location>
</feature>
<keyword evidence="5" id="KW-0813">Transport</keyword>
<dbReference type="EMBL" id="NPEY01000015">
    <property type="protein sequence ID" value="OZT72988.1"/>
    <property type="molecule type" value="Genomic_DNA"/>
</dbReference>
<evidence type="ECO:0000259" key="6">
    <source>
        <dbReference type="PROSITE" id="PS50928"/>
    </source>
</evidence>
<evidence type="ECO:0000313" key="8">
    <source>
        <dbReference type="EMBL" id="OZT72988.1"/>
    </source>
</evidence>
<dbReference type="PANTHER" id="PTHR43496">
    <property type="entry name" value="PROTEIN LPLB"/>
    <property type="match status" value="1"/>
</dbReference>
<feature type="transmembrane region" description="Helical" evidence="5">
    <location>
        <begin position="553"/>
        <end position="573"/>
    </location>
</feature>
<evidence type="ECO:0000256" key="1">
    <source>
        <dbReference type="ARBA" id="ARBA00004651"/>
    </source>
</evidence>
<dbReference type="GO" id="GO:0055085">
    <property type="term" value="P:transmembrane transport"/>
    <property type="evidence" value="ECO:0007669"/>
    <property type="project" value="InterPro"/>
</dbReference>
<reference evidence="8 10" key="2">
    <citation type="submission" date="2017-07" db="EMBL/GenBank/DDBJ databases">
        <title>Shotgun whole genome sequences of three halophilic bacterial isolates.</title>
        <authorList>
            <person name="Pozzo T."/>
            <person name="Higdon S.M."/>
            <person name="Quillaguaman J."/>
        </authorList>
    </citation>
    <scope>NUCLEOTIDE SEQUENCE [LARGE SCALE GENOMIC DNA]</scope>
    <source>
        <strain evidence="8 10">LC1</strain>
    </source>
</reference>
<feature type="transmembrane region" description="Helical" evidence="5">
    <location>
        <begin position="296"/>
        <end position="320"/>
    </location>
</feature>
<dbReference type="InterPro" id="IPR035906">
    <property type="entry name" value="MetI-like_sf"/>
</dbReference>
<dbReference type="EMBL" id="JH393258">
    <property type="protein sequence ID" value="EHJ92257.1"/>
    <property type="molecule type" value="Genomic_DNA"/>
</dbReference>
<feature type="transmembrane region" description="Helical" evidence="5">
    <location>
        <begin position="519"/>
        <end position="541"/>
    </location>
</feature>